<feature type="transmembrane region" description="Helical" evidence="5">
    <location>
        <begin position="83"/>
        <end position="104"/>
    </location>
</feature>
<evidence type="ECO:0000313" key="7">
    <source>
        <dbReference type="EMBL" id="NHN33801.1"/>
    </source>
</evidence>
<feature type="domain" description="Ion transport" evidence="6">
    <location>
        <begin position="18"/>
        <end position="229"/>
    </location>
</feature>
<evidence type="ECO:0000256" key="2">
    <source>
        <dbReference type="ARBA" id="ARBA00022692"/>
    </source>
</evidence>
<comment type="caution">
    <text evidence="7">The sequence shown here is derived from an EMBL/GenBank/DDBJ whole genome shotgun (WGS) entry which is preliminary data.</text>
</comment>
<dbReference type="PANTHER" id="PTHR10037">
    <property type="entry name" value="VOLTAGE-GATED CATION CHANNEL CALCIUM AND SODIUM"/>
    <property type="match status" value="1"/>
</dbReference>
<evidence type="ECO:0000256" key="4">
    <source>
        <dbReference type="ARBA" id="ARBA00023136"/>
    </source>
</evidence>
<evidence type="ECO:0000313" key="8">
    <source>
        <dbReference type="Proteomes" id="UP001165962"/>
    </source>
</evidence>
<keyword evidence="2 5" id="KW-0812">Transmembrane</keyword>
<feature type="transmembrane region" description="Helical" evidence="5">
    <location>
        <begin position="20"/>
        <end position="41"/>
    </location>
</feature>
<dbReference type="Gene3D" id="1.20.120.350">
    <property type="entry name" value="Voltage-gated potassium channels. Chain C"/>
    <property type="match status" value="1"/>
</dbReference>
<evidence type="ECO:0000256" key="3">
    <source>
        <dbReference type="ARBA" id="ARBA00022989"/>
    </source>
</evidence>
<feature type="transmembrane region" description="Helical" evidence="5">
    <location>
        <begin position="125"/>
        <end position="149"/>
    </location>
</feature>
<dbReference type="InterPro" id="IPR005821">
    <property type="entry name" value="Ion_trans_dom"/>
</dbReference>
<dbReference type="RefSeq" id="WP_166154130.1">
    <property type="nucleotide sequence ID" value="NZ_JAAOIW010000014.1"/>
</dbReference>
<evidence type="ECO:0000259" key="6">
    <source>
        <dbReference type="Pfam" id="PF00520"/>
    </source>
</evidence>
<feature type="transmembrane region" description="Helical" evidence="5">
    <location>
        <begin position="200"/>
        <end position="219"/>
    </location>
</feature>
<accession>A0ABX0JDD3</accession>
<keyword evidence="8" id="KW-1185">Reference proteome</keyword>
<dbReference type="Gene3D" id="1.10.287.70">
    <property type="match status" value="1"/>
</dbReference>
<dbReference type="InterPro" id="IPR027359">
    <property type="entry name" value="Volt_channel_dom_sf"/>
</dbReference>
<comment type="subcellular location">
    <subcellularLocation>
        <location evidence="1">Membrane</location>
        <topology evidence="1">Multi-pass membrane protein</topology>
    </subcellularLocation>
</comment>
<dbReference type="PANTHER" id="PTHR10037:SF62">
    <property type="entry name" value="SODIUM CHANNEL PROTEIN 60E"/>
    <property type="match status" value="1"/>
</dbReference>
<gene>
    <name evidence="7" type="ORF">G9U52_28700</name>
</gene>
<feature type="transmembrane region" description="Helical" evidence="5">
    <location>
        <begin position="53"/>
        <end position="71"/>
    </location>
</feature>
<keyword evidence="3 5" id="KW-1133">Transmembrane helix</keyword>
<evidence type="ECO:0000256" key="1">
    <source>
        <dbReference type="ARBA" id="ARBA00004141"/>
    </source>
</evidence>
<reference evidence="7" key="1">
    <citation type="submission" date="2020-03" db="EMBL/GenBank/DDBJ databases">
        <title>Draft sequencing of Paenibacilllus sp. S3N08.</title>
        <authorList>
            <person name="Kim D.-U."/>
        </authorList>
    </citation>
    <scope>NUCLEOTIDE SEQUENCE</scope>
    <source>
        <strain evidence="7">S3N08</strain>
    </source>
</reference>
<dbReference type="PRINTS" id="PR01433">
    <property type="entry name" value="POLYCYSTIN2"/>
</dbReference>
<protein>
    <submittedName>
        <fullName evidence="7">Ion transporter</fullName>
    </submittedName>
</protein>
<name>A0ABX0JDD3_9BACL</name>
<dbReference type="Pfam" id="PF00520">
    <property type="entry name" value="Ion_trans"/>
    <property type="match status" value="1"/>
</dbReference>
<dbReference type="InterPro" id="IPR043203">
    <property type="entry name" value="VGCC_Ca_Na"/>
</dbReference>
<dbReference type="InterPro" id="IPR003915">
    <property type="entry name" value="PKD_2"/>
</dbReference>
<sequence>MNTKVQPSGLSALVSSPKFSNFILFCVFLNAIIIGMQTYPAINVTYASLFNKLDIVFLGVFTIEVILKIFVYRKNYFKDGWNIFDFIVVAASIAFLQSEFVSVLRILRVLRVLKTISSIRSLRRIITSLFMAVPTIGSISLLMVIVFYIYGVVGSTFFAELSPVYFGDLSASLVTLFQIATFDDWANIYRPIAESSPLSLIYFVTFIFIAVFVMLNLVVGEIVNNASNIPSDVVEDIAEIEKDVHDIRGVVLEVQQLKSEIMELKLLLMEESQQHKKSS</sequence>
<keyword evidence="4 5" id="KW-0472">Membrane</keyword>
<dbReference type="EMBL" id="JAAOIW010000014">
    <property type="protein sequence ID" value="NHN33801.1"/>
    <property type="molecule type" value="Genomic_DNA"/>
</dbReference>
<evidence type="ECO:0000256" key="5">
    <source>
        <dbReference type="SAM" id="Phobius"/>
    </source>
</evidence>
<dbReference type="SUPFAM" id="SSF81324">
    <property type="entry name" value="Voltage-gated potassium channels"/>
    <property type="match status" value="1"/>
</dbReference>
<dbReference type="Proteomes" id="UP001165962">
    <property type="component" value="Unassembled WGS sequence"/>
</dbReference>
<organism evidence="7 8">
    <name type="scientific">Paenibacillus agricola</name>
    <dbReference type="NCBI Taxonomy" id="2716264"/>
    <lineage>
        <taxon>Bacteria</taxon>
        <taxon>Bacillati</taxon>
        <taxon>Bacillota</taxon>
        <taxon>Bacilli</taxon>
        <taxon>Bacillales</taxon>
        <taxon>Paenibacillaceae</taxon>
        <taxon>Paenibacillus</taxon>
    </lineage>
</organism>
<proteinExistence type="predicted"/>